<dbReference type="Proteomes" id="UP000682782">
    <property type="component" value="Chromosome"/>
</dbReference>
<sequence length="117" mass="12641">MTVKELCELIEAKDMTPEADKSVEVSCGYTCDLLSWVMAHGTAGMAWVTVQTHMNVIAVASLMEMAAVIIPEDIEMEAPSLEKAQSEGINVLQTPLTAYEICARLAEAGLPGKNREV</sequence>
<dbReference type="EMBL" id="CP068393">
    <property type="protein sequence ID" value="QUC68490.1"/>
    <property type="molecule type" value="Genomic_DNA"/>
</dbReference>
<evidence type="ECO:0000313" key="2">
    <source>
        <dbReference type="Proteomes" id="UP000682782"/>
    </source>
</evidence>
<protein>
    <submittedName>
        <fullName evidence="1">AraC family transcriptional regulator</fullName>
    </submittedName>
</protein>
<accession>A0AC61N5F9</accession>
<keyword evidence="2" id="KW-1185">Reference proteome</keyword>
<gene>
    <name evidence="1" type="ORF">JYE49_07330</name>
</gene>
<reference evidence="1" key="1">
    <citation type="submission" date="2021-01" db="EMBL/GenBank/DDBJ databases">
        <title>Complete genome sequence of Clostridiales bacterium R-7.</title>
        <authorList>
            <person name="Mahoney-Kurpe S.C."/>
            <person name="Palevich N."/>
            <person name="Koike S."/>
            <person name="Moon C.D."/>
            <person name="Attwood G.T."/>
        </authorList>
    </citation>
    <scope>NUCLEOTIDE SEQUENCE</scope>
    <source>
        <strain evidence="1">R-7</strain>
    </source>
</reference>
<organism evidence="1 2">
    <name type="scientific">Aristaeella hokkaidonensis</name>
    <dbReference type="NCBI Taxonomy" id="3046382"/>
    <lineage>
        <taxon>Bacteria</taxon>
        <taxon>Bacillati</taxon>
        <taxon>Bacillota</taxon>
        <taxon>Clostridia</taxon>
        <taxon>Eubacteriales</taxon>
        <taxon>Aristaeellaceae</taxon>
        <taxon>Aristaeella</taxon>
    </lineage>
</organism>
<evidence type="ECO:0000313" key="1">
    <source>
        <dbReference type="EMBL" id="QUC68490.1"/>
    </source>
</evidence>
<name>A0AC61N5F9_9FIRM</name>
<proteinExistence type="predicted"/>